<evidence type="ECO:0000256" key="10">
    <source>
        <dbReference type="ARBA" id="ARBA00023136"/>
    </source>
</evidence>
<dbReference type="EMBL" id="JACMSC010000013">
    <property type="protein sequence ID" value="KAG6494227.1"/>
    <property type="molecule type" value="Genomic_DNA"/>
</dbReference>
<evidence type="ECO:0000313" key="15">
    <source>
        <dbReference type="EMBL" id="KAG6494227.1"/>
    </source>
</evidence>
<evidence type="ECO:0000259" key="14">
    <source>
        <dbReference type="PROSITE" id="PS50011"/>
    </source>
</evidence>
<accession>A0A8J5FXX1</accession>
<dbReference type="InterPro" id="IPR011990">
    <property type="entry name" value="TPR-like_helical_dom_sf"/>
</dbReference>
<dbReference type="GO" id="GO:0005886">
    <property type="term" value="C:plasma membrane"/>
    <property type="evidence" value="ECO:0007669"/>
    <property type="project" value="UniProtKB-SubCell"/>
</dbReference>
<dbReference type="EC" id="2.7.11.1" evidence="2"/>
<dbReference type="InterPro" id="IPR058209">
    <property type="entry name" value="TPR_BSK1_C"/>
</dbReference>
<evidence type="ECO:0000256" key="3">
    <source>
        <dbReference type="ARBA" id="ARBA00022475"/>
    </source>
</evidence>
<dbReference type="SUPFAM" id="SSF48452">
    <property type="entry name" value="TPR-like"/>
    <property type="match status" value="1"/>
</dbReference>
<gene>
    <name evidence="15" type="ORF">ZIOFF_049246</name>
</gene>
<dbReference type="FunFam" id="3.30.200.20:FF:000154">
    <property type="entry name" value="probable serine/threonine-protein kinase At4g35230"/>
    <property type="match status" value="1"/>
</dbReference>
<keyword evidence="5" id="KW-0808">Transferase</keyword>
<keyword evidence="16" id="KW-1185">Reference proteome</keyword>
<keyword evidence="7" id="KW-0547">Nucleotide-binding</keyword>
<sequence>MGASISKSRPCCCRSQFKGTVLEAPDVEGEEKGEAYDLPHFREFSFEQLRLATSGFAVENIVSEHGEKAPNVIYKGKLDAQRRIAVKRFNRSAWPDPSQFLEEARAVGQLRNHRLANLLGCCYEGNERLLVAEYMPNETLAKHLFHWESQPMKWAMRLRVVLYLAEALEYCTSKGRALYHDLNAYRVLFDEVNYLVFFSVKIPIVGRVTPESVIYSFGTLLLDVLSGKHIPPSHALDLIRGRDFNMLTDFCLEGQFSDEDGTEFVRLASRCLQYEQRERPNVKSIIHALTPLQKETEVPSYVLMDIPCGGASSIESLSLSPLGEACSRMDLTAIHEIMEAVGYKDDEGTANEFIDVGTMVSPTVFARRCLSYLMNEMPQEALNDATQALVISPIWPSAFYLQAAALLTLGMEKEAREALRDGSLLEAKGNGAH</sequence>
<keyword evidence="4" id="KW-0723">Serine/threonine-protein kinase</keyword>
<dbReference type="GO" id="GO:0004674">
    <property type="term" value="F:protein serine/threonine kinase activity"/>
    <property type="evidence" value="ECO:0007669"/>
    <property type="project" value="UniProtKB-KW"/>
</dbReference>
<evidence type="ECO:0000256" key="8">
    <source>
        <dbReference type="ARBA" id="ARBA00022777"/>
    </source>
</evidence>
<dbReference type="Gene3D" id="3.30.200.20">
    <property type="entry name" value="Phosphorylase Kinase, domain 1"/>
    <property type="match status" value="1"/>
</dbReference>
<dbReference type="GO" id="GO:0009742">
    <property type="term" value="P:brassinosteroid mediated signaling pathway"/>
    <property type="evidence" value="ECO:0007669"/>
    <property type="project" value="InterPro"/>
</dbReference>
<dbReference type="InterPro" id="IPR045845">
    <property type="entry name" value="BSK"/>
</dbReference>
<comment type="catalytic activity">
    <reaction evidence="12">
        <text>L-threonyl-[protein] + ATP = O-phospho-L-threonyl-[protein] + ADP + H(+)</text>
        <dbReference type="Rhea" id="RHEA:46608"/>
        <dbReference type="Rhea" id="RHEA-COMP:11060"/>
        <dbReference type="Rhea" id="RHEA-COMP:11605"/>
        <dbReference type="ChEBI" id="CHEBI:15378"/>
        <dbReference type="ChEBI" id="CHEBI:30013"/>
        <dbReference type="ChEBI" id="CHEBI:30616"/>
        <dbReference type="ChEBI" id="CHEBI:61977"/>
        <dbReference type="ChEBI" id="CHEBI:456216"/>
        <dbReference type="EC" id="2.7.11.1"/>
    </reaction>
</comment>
<dbReference type="InterPro" id="IPR011009">
    <property type="entry name" value="Kinase-like_dom_sf"/>
</dbReference>
<evidence type="ECO:0000256" key="12">
    <source>
        <dbReference type="ARBA" id="ARBA00047899"/>
    </source>
</evidence>
<organism evidence="15 16">
    <name type="scientific">Zingiber officinale</name>
    <name type="common">Ginger</name>
    <name type="synonym">Amomum zingiber</name>
    <dbReference type="NCBI Taxonomy" id="94328"/>
    <lineage>
        <taxon>Eukaryota</taxon>
        <taxon>Viridiplantae</taxon>
        <taxon>Streptophyta</taxon>
        <taxon>Embryophyta</taxon>
        <taxon>Tracheophyta</taxon>
        <taxon>Spermatophyta</taxon>
        <taxon>Magnoliopsida</taxon>
        <taxon>Liliopsida</taxon>
        <taxon>Zingiberales</taxon>
        <taxon>Zingiberaceae</taxon>
        <taxon>Zingiber</taxon>
    </lineage>
</organism>
<reference evidence="15 16" key="1">
    <citation type="submission" date="2020-08" db="EMBL/GenBank/DDBJ databases">
        <title>Plant Genome Project.</title>
        <authorList>
            <person name="Zhang R.-G."/>
        </authorList>
    </citation>
    <scope>NUCLEOTIDE SEQUENCE [LARGE SCALE GENOMIC DNA]</scope>
    <source>
        <tissue evidence="15">Rhizome</tissue>
    </source>
</reference>
<keyword evidence="11" id="KW-0449">Lipoprotein</keyword>
<proteinExistence type="predicted"/>
<dbReference type="Pfam" id="PF07714">
    <property type="entry name" value="PK_Tyr_Ser-Thr"/>
    <property type="match status" value="1"/>
</dbReference>
<evidence type="ECO:0000256" key="11">
    <source>
        <dbReference type="ARBA" id="ARBA00023288"/>
    </source>
</evidence>
<evidence type="ECO:0000256" key="9">
    <source>
        <dbReference type="ARBA" id="ARBA00022840"/>
    </source>
</evidence>
<evidence type="ECO:0000313" key="16">
    <source>
        <dbReference type="Proteomes" id="UP000734854"/>
    </source>
</evidence>
<dbReference type="Gene3D" id="1.25.40.10">
    <property type="entry name" value="Tetratricopeptide repeat domain"/>
    <property type="match status" value="1"/>
</dbReference>
<dbReference type="InterPro" id="IPR001245">
    <property type="entry name" value="Ser-Thr/Tyr_kinase_cat_dom"/>
</dbReference>
<dbReference type="InterPro" id="IPR000719">
    <property type="entry name" value="Prot_kinase_dom"/>
</dbReference>
<name>A0A8J5FXX1_ZINOF</name>
<keyword evidence="3" id="KW-1003">Cell membrane</keyword>
<dbReference type="PANTHER" id="PTHR45863">
    <property type="entry name" value="SERINE/THREONINE-PROTEIN KINASE BSK5"/>
    <property type="match status" value="1"/>
</dbReference>
<comment type="caution">
    <text evidence="15">The sequence shown here is derived from an EMBL/GenBank/DDBJ whole genome shotgun (WGS) entry which is preliminary data.</text>
</comment>
<keyword evidence="9" id="KW-0067">ATP-binding</keyword>
<keyword evidence="6" id="KW-0519">Myristate</keyword>
<evidence type="ECO:0000256" key="4">
    <source>
        <dbReference type="ARBA" id="ARBA00022527"/>
    </source>
</evidence>
<protein>
    <recommendedName>
        <fullName evidence="2">non-specific serine/threonine protein kinase</fullName>
        <ecNumber evidence="2">2.7.11.1</ecNumber>
    </recommendedName>
</protein>
<feature type="domain" description="Protein kinase" evidence="14">
    <location>
        <begin position="59"/>
        <end position="290"/>
    </location>
</feature>
<evidence type="ECO:0000256" key="6">
    <source>
        <dbReference type="ARBA" id="ARBA00022707"/>
    </source>
</evidence>
<dbReference type="PROSITE" id="PS50011">
    <property type="entry name" value="PROTEIN_KINASE_DOM"/>
    <property type="match status" value="1"/>
</dbReference>
<comment type="catalytic activity">
    <reaction evidence="13">
        <text>L-seryl-[protein] + ATP = O-phospho-L-seryl-[protein] + ADP + H(+)</text>
        <dbReference type="Rhea" id="RHEA:17989"/>
        <dbReference type="Rhea" id="RHEA-COMP:9863"/>
        <dbReference type="Rhea" id="RHEA-COMP:11604"/>
        <dbReference type="ChEBI" id="CHEBI:15378"/>
        <dbReference type="ChEBI" id="CHEBI:29999"/>
        <dbReference type="ChEBI" id="CHEBI:30616"/>
        <dbReference type="ChEBI" id="CHEBI:83421"/>
        <dbReference type="ChEBI" id="CHEBI:456216"/>
        <dbReference type="EC" id="2.7.11.1"/>
    </reaction>
</comment>
<evidence type="ECO:0000256" key="5">
    <source>
        <dbReference type="ARBA" id="ARBA00022679"/>
    </source>
</evidence>
<evidence type="ECO:0000256" key="7">
    <source>
        <dbReference type="ARBA" id="ARBA00022741"/>
    </source>
</evidence>
<dbReference type="Proteomes" id="UP000734854">
    <property type="component" value="Unassembled WGS sequence"/>
</dbReference>
<dbReference type="AlphaFoldDB" id="A0A8J5FXX1"/>
<dbReference type="GO" id="GO:0005524">
    <property type="term" value="F:ATP binding"/>
    <property type="evidence" value="ECO:0007669"/>
    <property type="project" value="UniProtKB-KW"/>
</dbReference>
<dbReference type="SUPFAM" id="SSF56112">
    <property type="entry name" value="Protein kinase-like (PK-like)"/>
    <property type="match status" value="1"/>
</dbReference>
<dbReference type="Pfam" id="PF25575">
    <property type="entry name" value="TPR_BSK1_C"/>
    <property type="match status" value="1"/>
</dbReference>
<evidence type="ECO:0000256" key="13">
    <source>
        <dbReference type="ARBA" id="ARBA00048679"/>
    </source>
</evidence>
<evidence type="ECO:0000256" key="1">
    <source>
        <dbReference type="ARBA" id="ARBA00004193"/>
    </source>
</evidence>
<keyword evidence="8" id="KW-0418">Kinase</keyword>
<dbReference type="PANTHER" id="PTHR45863:SF47">
    <property type="entry name" value="SERINE_THREONINE-PROTEIN KINASE BSK3"/>
    <property type="match status" value="1"/>
</dbReference>
<keyword evidence="10" id="KW-0472">Membrane</keyword>
<evidence type="ECO:0000256" key="2">
    <source>
        <dbReference type="ARBA" id="ARBA00012513"/>
    </source>
</evidence>
<comment type="subcellular location">
    <subcellularLocation>
        <location evidence="1">Cell membrane</location>
        <topology evidence="1">Lipid-anchor</topology>
    </subcellularLocation>
</comment>
<dbReference type="Gene3D" id="1.10.510.10">
    <property type="entry name" value="Transferase(Phosphotransferase) domain 1"/>
    <property type="match status" value="2"/>
</dbReference>